<organism evidence="1 2">
    <name type="scientific">Shewanella sairae</name>
    <dbReference type="NCBI Taxonomy" id="190310"/>
    <lineage>
        <taxon>Bacteria</taxon>
        <taxon>Pseudomonadati</taxon>
        <taxon>Pseudomonadota</taxon>
        <taxon>Gammaproteobacteria</taxon>
        <taxon>Alteromonadales</taxon>
        <taxon>Shewanellaceae</taxon>
        <taxon>Shewanella</taxon>
    </lineage>
</organism>
<dbReference type="Proteomes" id="UP000887104">
    <property type="component" value="Unassembled WGS sequence"/>
</dbReference>
<dbReference type="RefSeq" id="WP_220783096.1">
    <property type="nucleotide sequence ID" value="NZ_BPEY01000118.1"/>
</dbReference>
<evidence type="ECO:0000313" key="2">
    <source>
        <dbReference type="Proteomes" id="UP000887104"/>
    </source>
</evidence>
<proteinExistence type="predicted"/>
<reference evidence="1" key="1">
    <citation type="submission" date="2021-05" db="EMBL/GenBank/DDBJ databases">
        <title>Molecular characterization for Shewanella algae harboring chromosomal blaOXA-55-like strains isolated from clinical and environment sample.</title>
        <authorList>
            <person name="Ohama Y."/>
            <person name="Aoki K."/>
            <person name="Harada S."/>
            <person name="Moriya K."/>
            <person name="Ishii Y."/>
            <person name="Tateda K."/>
        </authorList>
    </citation>
    <scope>NUCLEOTIDE SEQUENCE</scope>
    <source>
        <strain evidence="1">JCM 11563</strain>
    </source>
</reference>
<evidence type="ECO:0000313" key="1">
    <source>
        <dbReference type="EMBL" id="GIU51482.1"/>
    </source>
</evidence>
<dbReference type="EMBL" id="BPEY01000118">
    <property type="protein sequence ID" value="GIU51482.1"/>
    <property type="molecule type" value="Genomic_DNA"/>
</dbReference>
<name>A0ABQ4PRX7_9GAMM</name>
<keyword evidence="2" id="KW-1185">Reference proteome</keyword>
<protein>
    <recommendedName>
        <fullName evidence="3">DUF904 domain-containing protein</fullName>
    </recommendedName>
</protein>
<gene>
    <name evidence="1" type="ORF">TUM4438_41270</name>
</gene>
<comment type="caution">
    <text evidence="1">The sequence shown here is derived from an EMBL/GenBank/DDBJ whole genome shotgun (WGS) entry which is preliminary data.</text>
</comment>
<evidence type="ECO:0008006" key="3">
    <source>
        <dbReference type="Google" id="ProtNLM"/>
    </source>
</evidence>
<accession>A0ABQ4PRX7</accession>
<sequence length="91" mass="10442">MSDFFDVQTHAQNLKVAALELELKIIELQSFQERVTTLLKNSNTEKDEFKELNIERQTQMEVLNKMVEGLKLDITTIGRLTHVNSSQCSTS</sequence>